<evidence type="ECO:0000313" key="2">
    <source>
        <dbReference type="EMBL" id="KAJ5209992.1"/>
    </source>
</evidence>
<evidence type="ECO:0000313" key="3">
    <source>
        <dbReference type="Proteomes" id="UP001150879"/>
    </source>
</evidence>
<keyword evidence="3" id="KW-1185">Reference proteome</keyword>
<feature type="region of interest" description="Disordered" evidence="1">
    <location>
        <begin position="1"/>
        <end position="63"/>
    </location>
</feature>
<dbReference type="AlphaFoldDB" id="A0A9W9MYY7"/>
<accession>A0A9W9MYY7</accession>
<dbReference type="OrthoDB" id="4362833at2759"/>
<dbReference type="EMBL" id="JAPQKP010000001">
    <property type="protein sequence ID" value="KAJ5209992.1"/>
    <property type="molecule type" value="Genomic_DNA"/>
</dbReference>
<comment type="caution">
    <text evidence="2">The sequence shown here is derived from an EMBL/GenBank/DDBJ whole genome shotgun (WGS) entry which is preliminary data.</text>
</comment>
<gene>
    <name evidence="2" type="ORF">N7472_000131</name>
</gene>
<sequence>MRVQGTQPFPGGDHISHATLGEFAPEGKPLEAEGNDPSLGSPNRTVTDLGKLSGFPHGPGNSTSAALTNIVPAAPMDPQFASLAKDLEIMGGYVDLNMLEATSR</sequence>
<protein>
    <submittedName>
        <fullName evidence="2">Uncharacterized protein</fullName>
    </submittedName>
</protein>
<proteinExistence type="predicted"/>
<name>A0A9W9MYY7_9EURO</name>
<reference evidence="2" key="2">
    <citation type="journal article" date="2023" name="IMA Fungus">
        <title>Comparative genomic study of the Penicillium genus elucidates a diverse pangenome and 15 lateral gene transfer events.</title>
        <authorList>
            <person name="Petersen C."/>
            <person name="Sorensen T."/>
            <person name="Nielsen M.R."/>
            <person name="Sondergaard T.E."/>
            <person name="Sorensen J.L."/>
            <person name="Fitzpatrick D.A."/>
            <person name="Frisvad J.C."/>
            <person name="Nielsen K.L."/>
        </authorList>
    </citation>
    <scope>NUCLEOTIDE SEQUENCE</scope>
    <source>
        <strain evidence="2">IBT 16849</strain>
    </source>
</reference>
<reference evidence="2" key="1">
    <citation type="submission" date="2022-11" db="EMBL/GenBank/DDBJ databases">
        <authorList>
            <person name="Petersen C."/>
        </authorList>
    </citation>
    <scope>NUCLEOTIDE SEQUENCE</scope>
    <source>
        <strain evidence="2">IBT 16849</strain>
    </source>
</reference>
<dbReference type="Proteomes" id="UP001150879">
    <property type="component" value="Unassembled WGS sequence"/>
</dbReference>
<organism evidence="2 3">
    <name type="scientific">Penicillium cf. griseofulvum</name>
    <dbReference type="NCBI Taxonomy" id="2972120"/>
    <lineage>
        <taxon>Eukaryota</taxon>
        <taxon>Fungi</taxon>
        <taxon>Dikarya</taxon>
        <taxon>Ascomycota</taxon>
        <taxon>Pezizomycotina</taxon>
        <taxon>Eurotiomycetes</taxon>
        <taxon>Eurotiomycetidae</taxon>
        <taxon>Eurotiales</taxon>
        <taxon>Aspergillaceae</taxon>
        <taxon>Penicillium</taxon>
    </lineage>
</organism>
<evidence type="ECO:0000256" key="1">
    <source>
        <dbReference type="SAM" id="MobiDB-lite"/>
    </source>
</evidence>